<gene>
    <name evidence="2" type="ORF">CSKR_108548</name>
</gene>
<keyword evidence="3" id="KW-1185">Reference proteome</keyword>
<name>A0A3R7GT22_CLOSI</name>
<sequence>MYATPPTDQPQPSTPNEGQLQGSTTTDKPGLMRLAPTPSLDGTVLEKKSTDDLSVEHVYICLVICQAGSLLFCPPSFYFCPPTSNPNYLFLLDVLSKQESFPARAGLVVTTSTLCKAHCL</sequence>
<dbReference type="InParanoid" id="A0A3R7GT22"/>
<accession>A0A3R7GT22</accession>
<feature type="region of interest" description="Disordered" evidence="1">
    <location>
        <begin position="1"/>
        <end position="43"/>
    </location>
</feature>
<organism evidence="2 3">
    <name type="scientific">Clonorchis sinensis</name>
    <name type="common">Chinese liver fluke</name>
    <dbReference type="NCBI Taxonomy" id="79923"/>
    <lineage>
        <taxon>Eukaryota</taxon>
        <taxon>Metazoa</taxon>
        <taxon>Spiralia</taxon>
        <taxon>Lophotrochozoa</taxon>
        <taxon>Platyhelminthes</taxon>
        <taxon>Trematoda</taxon>
        <taxon>Digenea</taxon>
        <taxon>Opisthorchiida</taxon>
        <taxon>Opisthorchiata</taxon>
        <taxon>Opisthorchiidae</taxon>
        <taxon>Clonorchis</taxon>
    </lineage>
</organism>
<evidence type="ECO:0000313" key="3">
    <source>
        <dbReference type="Proteomes" id="UP000286415"/>
    </source>
</evidence>
<comment type="caution">
    <text evidence="2">The sequence shown here is derived from an EMBL/GenBank/DDBJ whole genome shotgun (WGS) entry which is preliminary data.</text>
</comment>
<reference evidence="2 3" key="2">
    <citation type="journal article" date="2021" name="Genomics">
        <title>High-quality reference genome for Clonorchis sinensis.</title>
        <authorList>
            <person name="Young N.D."/>
            <person name="Stroehlein A.J."/>
            <person name="Kinkar L."/>
            <person name="Wang T."/>
            <person name="Sohn W.M."/>
            <person name="Chang B.C.H."/>
            <person name="Kaur P."/>
            <person name="Weisz D."/>
            <person name="Dudchenko O."/>
            <person name="Aiden E.L."/>
            <person name="Korhonen P.K."/>
            <person name="Gasser R.B."/>
        </authorList>
    </citation>
    <scope>NUCLEOTIDE SEQUENCE [LARGE SCALE GENOMIC DNA]</scope>
    <source>
        <strain evidence="2">Cs-k2</strain>
    </source>
</reference>
<feature type="compositionally biased region" description="Polar residues" evidence="1">
    <location>
        <begin position="16"/>
        <end position="27"/>
    </location>
</feature>
<dbReference type="Proteomes" id="UP000286415">
    <property type="component" value="Unassembled WGS sequence"/>
</dbReference>
<reference evidence="2 3" key="1">
    <citation type="journal article" date="2018" name="Biotechnol. Adv.">
        <title>Improved genomic resources and new bioinformatic workflow for the carcinogenic parasite Clonorchis sinensis: Biotechnological implications.</title>
        <authorList>
            <person name="Wang D."/>
            <person name="Korhonen P.K."/>
            <person name="Gasser R.B."/>
            <person name="Young N.D."/>
        </authorList>
    </citation>
    <scope>NUCLEOTIDE SEQUENCE [LARGE SCALE GENOMIC DNA]</scope>
    <source>
        <strain evidence="2">Cs-k2</strain>
    </source>
</reference>
<dbReference type="AlphaFoldDB" id="A0A3R7GT22"/>
<protein>
    <submittedName>
        <fullName evidence="2">Uncharacterized protein</fullName>
    </submittedName>
</protein>
<evidence type="ECO:0000256" key="1">
    <source>
        <dbReference type="SAM" id="MobiDB-lite"/>
    </source>
</evidence>
<proteinExistence type="predicted"/>
<evidence type="ECO:0000313" key="2">
    <source>
        <dbReference type="EMBL" id="KAG5449479.1"/>
    </source>
</evidence>
<dbReference type="EMBL" id="NIRI02000042">
    <property type="protein sequence ID" value="KAG5449479.1"/>
    <property type="molecule type" value="Genomic_DNA"/>
</dbReference>